<evidence type="ECO:0000259" key="2">
    <source>
        <dbReference type="PROSITE" id="PS51736"/>
    </source>
</evidence>
<dbReference type="InterPro" id="IPR025827">
    <property type="entry name" value="Zn_ribbon_recom_dom"/>
</dbReference>
<feature type="domain" description="Resolvase/invertase-type recombinase catalytic" evidence="2">
    <location>
        <begin position="9"/>
        <end position="154"/>
    </location>
</feature>
<dbReference type="PROSITE" id="PS51737">
    <property type="entry name" value="RECOMBINASE_DNA_BIND"/>
    <property type="match status" value="1"/>
</dbReference>
<dbReference type="InterPro" id="IPR006119">
    <property type="entry name" value="Resolv_N"/>
</dbReference>
<accession>A0A398B9V2</accession>
<dbReference type="CDD" id="cd03768">
    <property type="entry name" value="SR_ResInv"/>
    <property type="match status" value="1"/>
</dbReference>
<sequence>MVRMVNNMKAALYPRVSTEEQSKEGYSLAAQLEKMRAFCFSQGWTIYKEYTEEGRSAKNMERPQLQSLLSELNQFDVVLVYKLDRLSRNVGDINYLLDTFEKNNVAFKSVTEPYDTTTAQGKLLINIFASLAQFEREQLAERTHMGMSRKHQEGSRNGGRAPFGYYLDTNGNLAINEIEAKWVRWMFESFHTKGKKMITEELNKNGVRTRTGTFWNHSAVDYVVTNPVYYGALRWNYRTKKGNRTYEEVIVEGNHPAIITKEVYDAIKKKRKDRKNTGWKSRTVYPFASVLRCARCGHAMHGGKRPRADGSEHRFYKCAGRFEYKICDMPVIAEDTIEQEFIKSLHYIKVEADVPDQEVVNTKEIKKELKRIEERKSRWKELYVDGDLTKKEYKEKMDDEIEKENELIRSLEIRQETPTTDVINSIIENIKTKWYNITFENRKQILTTIFDTIKIECLKSHSGGLGERPLIEIKDITFKKPI</sequence>
<dbReference type="InterPro" id="IPR011109">
    <property type="entry name" value="DNA_bind_recombinase_dom"/>
</dbReference>
<dbReference type="InterPro" id="IPR050639">
    <property type="entry name" value="SSR_resolvase"/>
</dbReference>
<evidence type="ECO:0000259" key="3">
    <source>
        <dbReference type="PROSITE" id="PS51737"/>
    </source>
</evidence>
<dbReference type="Pfam" id="PF07508">
    <property type="entry name" value="Recombinase"/>
    <property type="match status" value="1"/>
</dbReference>
<dbReference type="AlphaFoldDB" id="A0A398B9V2"/>
<name>A0A398B9V2_9BACI</name>
<proteinExistence type="predicted"/>
<dbReference type="GO" id="GO:0003677">
    <property type="term" value="F:DNA binding"/>
    <property type="evidence" value="ECO:0007669"/>
    <property type="project" value="InterPro"/>
</dbReference>
<dbReference type="InterPro" id="IPR038109">
    <property type="entry name" value="DNA_bind_recomb_sf"/>
</dbReference>
<dbReference type="PANTHER" id="PTHR30461:SF23">
    <property type="entry name" value="DNA RECOMBINASE-RELATED"/>
    <property type="match status" value="1"/>
</dbReference>
<evidence type="ECO:0000313" key="5">
    <source>
        <dbReference type="Proteomes" id="UP000265816"/>
    </source>
</evidence>
<dbReference type="InterPro" id="IPR036162">
    <property type="entry name" value="Resolvase-like_N_sf"/>
</dbReference>
<feature type="coiled-coil region" evidence="1">
    <location>
        <begin position="362"/>
        <end position="414"/>
    </location>
</feature>
<dbReference type="EMBL" id="QWVT01000015">
    <property type="protein sequence ID" value="RID85628.1"/>
    <property type="molecule type" value="Genomic_DNA"/>
</dbReference>
<evidence type="ECO:0000256" key="1">
    <source>
        <dbReference type="SAM" id="Coils"/>
    </source>
</evidence>
<dbReference type="Pfam" id="PF00239">
    <property type="entry name" value="Resolvase"/>
    <property type="match status" value="1"/>
</dbReference>
<feature type="domain" description="Recombinase" evidence="3">
    <location>
        <begin position="162"/>
        <end position="278"/>
    </location>
</feature>
<comment type="caution">
    <text evidence="4">The sequence shown here is derived from an EMBL/GenBank/DDBJ whole genome shotgun (WGS) entry which is preliminary data.</text>
</comment>
<protein>
    <submittedName>
        <fullName evidence="4">Recombinase family protein</fullName>
    </submittedName>
</protein>
<gene>
    <name evidence="4" type="ORF">D1970_08720</name>
</gene>
<dbReference type="Proteomes" id="UP000265816">
    <property type="component" value="Unassembled WGS sequence"/>
</dbReference>
<dbReference type="PROSITE" id="PS51736">
    <property type="entry name" value="RECOMBINASES_3"/>
    <property type="match status" value="1"/>
</dbReference>
<dbReference type="OrthoDB" id="9811097at2"/>
<dbReference type="SMART" id="SM00857">
    <property type="entry name" value="Resolvase"/>
    <property type="match status" value="1"/>
</dbReference>
<organism evidence="4 5">
    <name type="scientific">Mesobacillus zeae</name>
    <dbReference type="NCBI Taxonomy" id="1917180"/>
    <lineage>
        <taxon>Bacteria</taxon>
        <taxon>Bacillati</taxon>
        <taxon>Bacillota</taxon>
        <taxon>Bacilli</taxon>
        <taxon>Bacillales</taxon>
        <taxon>Bacillaceae</taxon>
        <taxon>Mesobacillus</taxon>
    </lineage>
</organism>
<dbReference type="Pfam" id="PF13408">
    <property type="entry name" value="Zn_ribbon_recom"/>
    <property type="match status" value="1"/>
</dbReference>
<evidence type="ECO:0000313" key="4">
    <source>
        <dbReference type="EMBL" id="RID85628.1"/>
    </source>
</evidence>
<keyword evidence="5" id="KW-1185">Reference proteome</keyword>
<reference evidence="4 5" key="1">
    <citation type="submission" date="2018-08" db="EMBL/GenBank/DDBJ databases">
        <title>Bacillus jemisoniae sp. nov., Bacillus chryseoplanitiae sp. nov., Bacillus resnikiae sp. nov., and Bacillus frankliniae sp. nov., isolated from Viking spacecraft and associated surfaces.</title>
        <authorList>
            <person name="Seuylemezian A."/>
            <person name="Vaishampayan P."/>
        </authorList>
    </citation>
    <scope>NUCLEOTIDE SEQUENCE [LARGE SCALE GENOMIC DNA]</scope>
    <source>
        <strain evidence="4 5">JJ-247</strain>
    </source>
</reference>
<dbReference type="Gene3D" id="3.90.1750.20">
    <property type="entry name" value="Putative Large Serine Recombinase, Chain B, Domain 2"/>
    <property type="match status" value="1"/>
</dbReference>
<keyword evidence="1" id="KW-0175">Coiled coil</keyword>
<dbReference type="PANTHER" id="PTHR30461">
    <property type="entry name" value="DNA-INVERTASE FROM LAMBDOID PROPHAGE"/>
    <property type="match status" value="1"/>
</dbReference>
<dbReference type="GO" id="GO:0000150">
    <property type="term" value="F:DNA strand exchange activity"/>
    <property type="evidence" value="ECO:0007669"/>
    <property type="project" value="InterPro"/>
</dbReference>
<dbReference type="Gene3D" id="3.40.50.1390">
    <property type="entry name" value="Resolvase, N-terminal catalytic domain"/>
    <property type="match status" value="1"/>
</dbReference>
<dbReference type="SUPFAM" id="SSF53041">
    <property type="entry name" value="Resolvase-like"/>
    <property type="match status" value="1"/>
</dbReference>